<dbReference type="InterPro" id="IPR004358">
    <property type="entry name" value="Sig_transdc_His_kin-like_C"/>
</dbReference>
<dbReference type="Gene3D" id="2.10.70.100">
    <property type="match status" value="1"/>
</dbReference>
<evidence type="ECO:0000256" key="2">
    <source>
        <dbReference type="ARBA" id="ARBA00012438"/>
    </source>
</evidence>
<name>A0A5B2VGL4_9HYPH</name>
<dbReference type="AlphaFoldDB" id="A0A5B2VGL4"/>
<dbReference type="SMART" id="SM00387">
    <property type="entry name" value="HATPase_c"/>
    <property type="match status" value="1"/>
</dbReference>
<reference evidence="9 10" key="1">
    <citation type="submission" date="2019-09" db="EMBL/GenBank/DDBJ databases">
        <title>Salinarimonas rosea gen. nov., sp. nov., a new member of the a-2 subgroup of the Proteobacteria.</title>
        <authorList>
            <person name="Liu J."/>
        </authorList>
    </citation>
    <scope>NUCLEOTIDE SEQUENCE [LARGE SCALE GENOMIC DNA]</scope>
    <source>
        <strain evidence="9 10">BN140002</strain>
    </source>
</reference>
<dbReference type="GO" id="GO:0005524">
    <property type="term" value="F:ATP binding"/>
    <property type="evidence" value="ECO:0007669"/>
    <property type="project" value="InterPro"/>
</dbReference>
<evidence type="ECO:0000313" key="10">
    <source>
        <dbReference type="Proteomes" id="UP000323142"/>
    </source>
</evidence>
<protein>
    <recommendedName>
        <fullName evidence="2">histidine kinase</fullName>
        <ecNumber evidence="2">2.7.13.3</ecNumber>
    </recommendedName>
</protein>
<dbReference type="Gene3D" id="1.10.287.130">
    <property type="match status" value="1"/>
</dbReference>
<dbReference type="PROSITE" id="PS50109">
    <property type="entry name" value="HIS_KIN"/>
    <property type="match status" value="1"/>
</dbReference>
<keyword evidence="5" id="KW-0418">Kinase</keyword>
<dbReference type="SMART" id="SM00388">
    <property type="entry name" value="HisKA"/>
    <property type="match status" value="1"/>
</dbReference>
<keyword evidence="10" id="KW-1185">Reference proteome</keyword>
<feature type="domain" description="PAC" evidence="8">
    <location>
        <begin position="483"/>
        <end position="535"/>
    </location>
</feature>
<sequence>MILRLVPEAKAGLMNLVGWAITRLHDDEIVTYRAWNPFLGQSVLMRAPGRDGLDEGVAETLRREHALADRLEPDWAARPLRMIRHEERPALLLSDPGGAVLAAAVASPLAVDRVLRLGESLSDAIRRAHEAGLVHGDIRPANVLVTDGDRCRLTGFGRARPRLTGETGGAARDADPRDDLHALGSLLYALVTGTSPTPGRPARPGERAEGVPARLDETILRLLAPDPAHRHASAEQVVADLSACAADLGSRRGSPAVRPAGDRARLLEAVRILSRQLTPEDVGRTLVRLGIDLAGASSGTLVLLAHEPHVAAASGTGPSGAALTERLGAVVREVAGAGRALVLGPSPALVLGVPLIEEESPVGVLCLTFAPGAAPPGMDMIEAVAALAAQGATSLATARRHMDVVLREALLSEGEHLSHAGSWCMHLASGRLTWSPEHFRILGMEPDPAGSTRLDWFLERVHPDDRQRCDELFAAAVRDRRVFELDYRVKSLDGQIRHVHGSGRPLYDSAGEVHYYIGMLMDVTRRKLAEDRFQQAQAELAHVNRIAMLGELVASIAHEVSQPIGAGSTNCEAALRWLQRAEPDLVEVENAIRRAIQNGRRAGDVLNRLRALVRNSPPELVALDLNAVVHEALPVIQQELSRREVTLELGLAPDALEVAGDAIQLQQVMINLVVNAAQAMETMRDRRRVVKLTTLAGEGDHARLVVRDTGPGLDAETRERLFSAFFTTKPNGLGVGLSICRSIIESHAGTIRALPAEGGGAVFEVSLPRLRGARA</sequence>
<dbReference type="InterPro" id="IPR000700">
    <property type="entry name" value="PAS-assoc_C"/>
</dbReference>
<evidence type="ECO:0000259" key="8">
    <source>
        <dbReference type="PROSITE" id="PS50113"/>
    </source>
</evidence>
<evidence type="ECO:0000256" key="4">
    <source>
        <dbReference type="ARBA" id="ARBA00022679"/>
    </source>
</evidence>
<dbReference type="CDD" id="cd00082">
    <property type="entry name" value="HisKA"/>
    <property type="match status" value="1"/>
</dbReference>
<feature type="domain" description="Protein kinase" evidence="6">
    <location>
        <begin position="3"/>
        <end position="242"/>
    </location>
</feature>
<keyword evidence="3" id="KW-0597">Phosphoprotein</keyword>
<dbReference type="PANTHER" id="PTHR43304">
    <property type="entry name" value="PHYTOCHROME-LIKE PROTEIN CPH1"/>
    <property type="match status" value="1"/>
</dbReference>
<evidence type="ECO:0000256" key="3">
    <source>
        <dbReference type="ARBA" id="ARBA00022553"/>
    </source>
</evidence>
<dbReference type="SMART" id="SM00220">
    <property type="entry name" value="S_TKc"/>
    <property type="match status" value="1"/>
</dbReference>
<keyword evidence="4" id="KW-0808">Transferase</keyword>
<comment type="caution">
    <text evidence="9">The sequence shown here is derived from an EMBL/GenBank/DDBJ whole genome shotgun (WGS) entry which is preliminary data.</text>
</comment>
<dbReference type="PANTHER" id="PTHR43304:SF1">
    <property type="entry name" value="PAC DOMAIN-CONTAINING PROTEIN"/>
    <property type="match status" value="1"/>
</dbReference>
<feature type="domain" description="Histidine kinase" evidence="7">
    <location>
        <begin position="555"/>
        <end position="771"/>
    </location>
</feature>
<dbReference type="PROSITE" id="PS50011">
    <property type="entry name" value="PROTEIN_KINASE_DOM"/>
    <property type="match status" value="1"/>
</dbReference>
<proteinExistence type="predicted"/>
<dbReference type="PROSITE" id="PS50113">
    <property type="entry name" value="PAC"/>
    <property type="match status" value="1"/>
</dbReference>
<reference evidence="9 10" key="2">
    <citation type="submission" date="2019-09" db="EMBL/GenBank/DDBJ databases">
        <authorList>
            <person name="Jin C."/>
        </authorList>
    </citation>
    <scope>NUCLEOTIDE SEQUENCE [LARGE SCALE GENOMIC DNA]</scope>
    <source>
        <strain evidence="9 10">BN140002</strain>
    </source>
</reference>
<dbReference type="InterPro" id="IPR003594">
    <property type="entry name" value="HATPase_dom"/>
</dbReference>
<dbReference type="PRINTS" id="PR00344">
    <property type="entry name" value="BCTRLSENSOR"/>
</dbReference>
<dbReference type="Pfam" id="PF02518">
    <property type="entry name" value="HATPase_c"/>
    <property type="match status" value="1"/>
</dbReference>
<dbReference type="InterPro" id="IPR035965">
    <property type="entry name" value="PAS-like_dom_sf"/>
</dbReference>
<dbReference type="SUPFAM" id="SSF47384">
    <property type="entry name" value="Homodimeric domain of signal transducing histidine kinase"/>
    <property type="match status" value="1"/>
</dbReference>
<dbReference type="InterPro" id="IPR001610">
    <property type="entry name" value="PAC"/>
</dbReference>
<dbReference type="GO" id="GO:0000155">
    <property type="term" value="F:phosphorelay sensor kinase activity"/>
    <property type="evidence" value="ECO:0007669"/>
    <property type="project" value="InterPro"/>
</dbReference>
<dbReference type="NCBIfam" id="TIGR00229">
    <property type="entry name" value="sensory_box"/>
    <property type="match status" value="1"/>
</dbReference>
<dbReference type="SUPFAM" id="SSF55781">
    <property type="entry name" value="GAF domain-like"/>
    <property type="match status" value="1"/>
</dbReference>
<organism evidence="9 10">
    <name type="scientific">Salinarimonas soli</name>
    <dbReference type="NCBI Taxonomy" id="1638099"/>
    <lineage>
        <taxon>Bacteria</taxon>
        <taxon>Pseudomonadati</taxon>
        <taxon>Pseudomonadota</taxon>
        <taxon>Alphaproteobacteria</taxon>
        <taxon>Hyphomicrobiales</taxon>
        <taxon>Salinarimonadaceae</taxon>
        <taxon>Salinarimonas</taxon>
    </lineage>
</organism>
<gene>
    <name evidence="9" type="ORF">F0L46_06285</name>
</gene>
<dbReference type="InterPro" id="IPR005467">
    <property type="entry name" value="His_kinase_dom"/>
</dbReference>
<dbReference type="InterPro" id="IPR000719">
    <property type="entry name" value="Prot_kinase_dom"/>
</dbReference>
<evidence type="ECO:0000259" key="7">
    <source>
        <dbReference type="PROSITE" id="PS50109"/>
    </source>
</evidence>
<dbReference type="InterPro" id="IPR052162">
    <property type="entry name" value="Sensor_kinase/Photoreceptor"/>
</dbReference>
<dbReference type="SUPFAM" id="SSF55874">
    <property type="entry name" value="ATPase domain of HSP90 chaperone/DNA topoisomerase II/histidine kinase"/>
    <property type="match status" value="1"/>
</dbReference>
<dbReference type="Gene3D" id="3.30.450.40">
    <property type="match status" value="1"/>
</dbReference>
<dbReference type="SUPFAM" id="SSF56112">
    <property type="entry name" value="Protein kinase-like (PK-like)"/>
    <property type="match status" value="1"/>
</dbReference>
<dbReference type="InterPro" id="IPR036890">
    <property type="entry name" value="HATPase_C_sf"/>
</dbReference>
<dbReference type="SMART" id="SM00086">
    <property type="entry name" value="PAC"/>
    <property type="match status" value="1"/>
</dbReference>
<evidence type="ECO:0000256" key="1">
    <source>
        <dbReference type="ARBA" id="ARBA00000085"/>
    </source>
</evidence>
<comment type="catalytic activity">
    <reaction evidence="1">
        <text>ATP + protein L-histidine = ADP + protein N-phospho-L-histidine.</text>
        <dbReference type="EC" id="2.7.13.3"/>
    </reaction>
</comment>
<dbReference type="EC" id="2.7.13.3" evidence="2"/>
<dbReference type="Gene3D" id="3.30.450.20">
    <property type="entry name" value="PAS domain"/>
    <property type="match status" value="1"/>
</dbReference>
<dbReference type="EMBL" id="VUOA01000014">
    <property type="protein sequence ID" value="KAA2238251.1"/>
    <property type="molecule type" value="Genomic_DNA"/>
</dbReference>
<evidence type="ECO:0000259" key="6">
    <source>
        <dbReference type="PROSITE" id="PS50011"/>
    </source>
</evidence>
<dbReference type="CDD" id="cd00130">
    <property type="entry name" value="PAS"/>
    <property type="match status" value="1"/>
</dbReference>
<dbReference type="InterPro" id="IPR013655">
    <property type="entry name" value="PAS_fold_3"/>
</dbReference>
<evidence type="ECO:0000313" key="9">
    <source>
        <dbReference type="EMBL" id="KAA2238251.1"/>
    </source>
</evidence>
<evidence type="ECO:0000256" key="5">
    <source>
        <dbReference type="ARBA" id="ARBA00022777"/>
    </source>
</evidence>
<dbReference type="OrthoDB" id="9789238at2"/>
<dbReference type="Proteomes" id="UP000323142">
    <property type="component" value="Unassembled WGS sequence"/>
</dbReference>
<dbReference type="PROSITE" id="PS00109">
    <property type="entry name" value="PROTEIN_KINASE_TYR"/>
    <property type="match status" value="1"/>
</dbReference>
<dbReference type="InterPro" id="IPR029016">
    <property type="entry name" value="GAF-like_dom_sf"/>
</dbReference>
<dbReference type="InterPro" id="IPR036097">
    <property type="entry name" value="HisK_dim/P_sf"/>
</dbReference>
<dbReference type="Pfam" id="PF08447">
    <property type="entry name" value="PAS_3"/>
    <property type="match status" value="1"/>
</dbReference>
<dbReference type="InterPro" id="IPR000014">
    <property type="entry name" value="PAS"/>
</dbReference>
<accession>A0A5B2VGL4</accession>
<dbReference type="InterPro" id="IPR011009">
    <property type="entry name" value="Kinase-like_dom_sf"/>
</dbReference>
<dbReference type="InterPro" id="IPR003661">
    <property type="entry name" value="HisK_dim/P_dom"/>
</dbReference>
<dbReference type="Gene3D" id="3.30.565.10">
    <property type="entry name" value="Histidine kinase-like ATPase, C-terminal domain"/>
    <property type="match status" value="1"/>
</dbReference>
<dbReference type="SUPFAM" id="SSF55785">
    <property type="entry name" value="PYP-like sensor domain (PAS domain)"/>
    <property type="match status" value="1"/>
</dbReference>
<dbReference type="Gene3D" id="1.10.510.10">
    <property type="entry name" value="Transferase(Phosphotransferase) domain 1"/>
    <property type="match status" value="1"/>
</dbReference>
<dbReference type="InterPro" id="IPR008266">
    <property type="entry name" value="Tyr_kinase_AS"/>
</dbReference>